<name>A0AC34GVN1_9BILA</name>
<dbReference type="WBParaSite" id="ES5_v2.g8794.t1">
    <property type="protein sequence ID" value="ES5_v2.g8794.t1"/>
    <property type="gene ID" value="ES5_v2.g8794"/>
</dbReference>
<dbReference type="Proteomes" id="UP000887579">
    <property type="component" value="Unplaced"/>
</dbReference>
<evidence type="ECO:0000313" key="1">
    <source>
        <dbReference type="Proteomes" id="UP000887579"/>
    </source>
</evidence>
<reference evidence="2" key="1">
    <citation type="submission" date="2022-11" db="UniProtKB">
        <authorList>
            <consortium name="WormBaseParasite"/>
        </authorList>
    </citation>
    <scope>IDENTIFICATION</scope>
</reference>
<organism evidence="1 2">
    <name type="scientific">Panagrolaimus sp. ES5</name>
    <dbReference type="NCBI Taxonomy" id="591445"/>
    <lineage>
        <taxon>Eukaryota</taxon>
        <taxon>Metazoa</taxon>
        <taxon>Ecdysozoa</taxon>
        <taxon>Nematoda</taxon>
        <taxon>Chromadorea</taxon>
        <taxon>Rhabditida</taxon>
        <taxon>Tylenchina</taxon>
        <taxon>Panagrolaimomorpha</taxon>
        <taxon>Panagrolaimoidea</taxon>
        <taxon>Panagrolaimidae</taxon>
        <taxon>Panagrolaimus</taxon>
    </lineage>
</organism>
<protein>
    <submittedName>
        <fullName evidence="2">Uncharacterized protein</fullName>
    </submittedName>
</protein>
<proteinExistence type="predicted"/>
<accession>A0AC34GVN1</accession>
<evidence type="ECO:0000313" key="2">
    <source>
        <dbReference type="WBParaSite" id="ES5_v2.g8794.t1"/>
    </source>
</evidence>
<sequence>MSLNRSLSAEEIKNSFENCAALKRLSIAKEITVITKSIHAGKNFKDNPMASVLFYPRNDRNKSVLVNKTVQSVIRTYIFAPYGSKIEEVEKLFEVVKDYCTIHNLESPVLHFRPRFVDCKVV</sequence>